<comment type="caution">
    <text evidence="2">The sequence shown here is derived from an EMBL/GenBank/DDBJ whole genome shotgun (WGS) entry which is preliminary data.</text>
</comment>
<dbReference type="EMBL" id="JANJYI010000004">
    <property type="protein sequence ID" value="KAK2651886.1"/>
    <property type="molecule type" value="Genomic_DNA"/>
</dbReference>
<protein>
    <submittedName>
        <fullName evidence="2">Uncharacterized protein</fullName>
    </submittedName>
</protein>
<feature type="compositionally biased region" description="Basic and acidic residues" evidence="1">
    <location>
        <begin position="12"/>
        <end position="27"/>
    </location>
</feature>
<feature type="region of interest" description="Disordered" evidence="1">
    <location>
        <begin position="1"/>
        <end position="31"/>
    </location>
</feature>
<accession>A0AAD9X322</accession>
<gene>
    <name evidence="2" type="ORF">Ddye_011742</name>
</gene>
<evidence type="ECO:0000313" key="3">
    <source>
        <dbReference type="Proteomes" id="UP001280121"/>
    </source>
</evidence>
<feature type="region of interest" description="Disordered" evidence="1">
    <location>
        <begin position="61"/>
        <end position="97"/>
    </location>
</feature>
<proteinExistence type="predicted"/>
<keyword evidence="3" id="KW-1185">Reference proteome</keyword>
<name>A0AAD9X322_9ROSI</name>
<dbReference type="Proteomes" id="UP001280121">
    <property type="component" value="Unassembled WGS sequence"/>
</dbReference>
<feature type="compositionally biased region" description="Basic and acidic residues" evidence="1">
    <location>
        <begin position="61"/>
        <end position="74"/>
    </location>
</feature>
<evidence type="ECO:0000256" key="1">
    <source>
        <dbReference type="SAM" id="MobiDB-lite"/>
    </source>
</evidence>
<dbReference type="AlphaFoldDB" id="A0AAD9X322"/>
<sequence>MVATTVVARQKPMPEEDWHSPEEDRHSPVTSSFSSRIRDFLRVIAEEGASGDEYAEIERGSLVRGGEVEDRDGGRANSDNSAYSYDDPSSGEVTRGGRPSIFRRRVFV</sequence>
<reference evidence="2" key="1">
    <citation type="journal article" date="2023" name="Plant J.">
        <title>Genome sequences and population genomics provide insights into the demographic history, inbreeding, and mutation load of two 'living fossil' tree species of Dipteronia.</title>
        <authorList>
            <person name="Feng Y."/>
            <person name="Comes H.P."/>
            <person name="Chen J."/>
            <person name="Zhu S."/>
            <person name="Lu R."/>
            <person name="Zhang X."/>
            <person name="Li P."/>
            <person name="Qiu J."/>
            <person name="Olsen K.M."/>
            <person name="Qiu Y."/>
        </authorList>
    </citation>
    <scope>NUCLEOTIDE SEQUENCE</scope>
    <source>
        <strain evidence="2">KIB01</strain>
    </source>
</reference>
<organism evidence="2 3">
    <name type="scientific">Dipteronia dyeriana</name>
    <dbReference type="NCBI Taxonomy" id="168575"/>
    <lineage>
        <taxon>Eukaryota</taxon>
        <taxon>Viridiplantae</taxon>
        <taxon>Streptophyta</taxon>
        <taxon>Embryophyta</taxon>
        <taxon>Tracheophyta</taxon>
        <taxon>Spermatophyta</taxon>
        <taxon>Magnoliopsida</taxon>
        <taxon>eudicotyledons</taxon>
        <taxon>Gunneridae</taxon>
        <taxon>Pentapetalae</taxon>
        <taxon>rosids</taxon>
        <taxon>malvids</taxon>
        <taxon>Sapindales</taxon>
        <taxon>Sapindaceae</taxon>
        <taxon>Hippocastanoideae</taxon>
        <taxon>Acereae</taxon>
        <taxon>Dipteronia</taxon>
    </lineage>
</organism>
<evidence type="ECO:0000313" key="2">
    <source>
        <dbReference type="EMBL" id="KAK2651886.1"/>
    </source>
</evidence>